<dbReference type="GO" id="GO:0007218">
    <property type="term" value="P:neuropeptide signaling pathway"/>
    <property type="evidence" value="ECO:0007669"/>
    <property type="project" value="UniProtKB-KW"/>
</dbReference>
<evidence type="ECO:0000256" key="13">
    <source>
        <dbReference type="ARBA" id="ARBA00032642"/>
    </source>
</evidence>
<keyword evidence="8" id="KW-0555">Opioid peptide</keyword>
<dbReference type="GO" id="GO:0001515">
    <property type="term" value="F:opioid peptide activity"/>
    <property type="evidence" value="ECO:0007669"/>
    <property type="project" value="UniProtKB-KW"/>
</dbReference>
<evidence type="ECO:0000256" key="5">
    <source>
        <dbReference type="ARBA" id="ARBA00022685"/>
    </source>
</evidence>
<evidence type="ECO:0000256" key="15">
    <source>
        <dbReference type="ARBA" id="ARBA00035624"/>
    </source>
</evidence>
<comment type="function">
    <text evidence="14">Dynorphin peptides differentially regulate the kappa opioid receptor. Dynorphin A(1-13) has a typical opioid activity, it is 700 times more potent than Leu-enkephalin.</text>
</comment>
<evidence type="ECO:0000256" key="9">
    <source>
        <dbReference type="ARBA" id="ARBA00023157"/>
    </source>
</evidence>
<name>Q6Y2X0_BOMOR</name>
<keyword evidence="10" id="KW-0257">Endorphin</keyword>
<dbReference type="InterPro" id="IPR000750">
    <property type="entry name" value="Proenkphlin_B"/>
</dbReference>
<dbReference type="PANTHER" id="PTHR11438">
    <property type="entry name" value="PROENKEPHALIN"/>
    <property type="match status" value="1"/>
</dbReference>
<dbReference type="GO" id="GO:0043679">
    <property type="term" value="C:axon terminus"/>
    <property type="evidence" value="ECO:0007669"/>
    <property type="project" value="TreeGrafter"/>
</dbReference>
<keyword evidence="5" id="KW-0165">Cleavage on pair of basic residues</keyword>
<proteinExistence type="evidence at transcript level"/>
<keyword evidence="6 16" id="KW-0732">Signal</keyword>
<evidence type="ECO:0000256" key="4">
    <source>
        <dbReference type="ARBA" id="ARBA00022525"/>
    </source>
</evidence>
<evidence type="ECO:0000313" key="17">
    <source>
        <dbReference type="EMBL" id="AAO84051.1"/>
    </source>
</evidence>
<accession>Q6Y2X0</accession>
<dbReference type="GO" id="GO:0007268">
    <property type="term" value="P:chemical synaptic transmission"/>
    <property type="evidence" value="ECO:0007669"/>
    <property type="project" value="UniProtKB-KW"/>
</dbReference>
<dbReference type="GO" id="GO:0030425">
    <property type="term" value="C:dendrite"/>
    <property type="evidence" value="ECO:0007669"/>
    <property type="project" value="TreeGrafter"/>
</dbReference>
<dbReference type="GO" id="GO:0005886">
    <property type="term" value="C:plasma membrane"/>
    <property type="evidence" value="ECO:0007669"/>
    <property type="project" value="TreeGrafter"/>
</dbReference>
<sequence length="244" mass="28325">MMEWTALMIVLCLSAPHITDADCVSQCFSCSQQIRDSDTIQMNPLACSLECEGSLISTDEWDWCRKILEGDSKREQEHVLPSDTQEMVVKRYGGFLKKLDKGKFFFNSPQKENANFKEESGKKYGGFLQKYGERELPADTELEMVAPSKNEIAEDDQEWGRDERKRYGGFLRKYPKRSLERALEIEQEEAELQKRYGGFMRRIRPKLKLGTIRKRYGGFLRRQFKVTTRSEEEPGSFSGEISNL</sequence>
<evidence type="ECO:0000256" key="6">
    <source>
        <dbReference type="ARBA" id="ARBA00022729"/>
    </source>
</evidence>
<evidence type="ECO:0000256" key="3">
    <source>
        <dbReference type="ARBA" id="ARBA00020232"/>
    </source>
</evidence>
<dbReference type="PRINTS" id="PR01028">
    <property type="entry name" value="OPIOIDPRCRSR"/>
</dbReference>
<evidence type="ECO:0000256" key="12">
    <source>
        <dbReference type="ARBA" id="ARBA00032080"/>
    </source>
</evidence>
<evidence type="ECO:0000256" key="11">
    <source>
        <dbReference type="ARBA" id="ARBA00024913"/>
    </source>
</evidence>
<feature type="signal peptide" evidence="16">
    <location>
        <begin position="1"/>
        <end position="21"/>
    </location>
</feature>
<evidence type="ECO:0000256" key="14">
    <source>
        <dbReference type="ARBA" id="ARBA00035607"/>
    </source>
</evidence>
<dbReference type="GO" id="GO:0043025">
    <property type="term" value="C:neuronal cell body"/>
    <property type="evidence" value="ECO:0007669"/>
    <property type="project" value="TreeGrafter"/>
</dbReference>
<comment type="function">
    <text evidence="15">Leumorphin has a typical opioid activity and may have anti-apoptotic effect.</text>
</comment>
<dbReference type="AlphaFoldDB" id="Q6Y2X0"/>
<reference evidence="17" key="1">
    <citation type="journal article" date="2003" name="J. Biol. Chem.">
        <title>Cloning and characterization of Xen-dorphin prohormone from Xenopus laevis: a new opioid-like prohormone distinct from proenkephalin and prodynorphin.</title>
        <authorList>
            <person name="Pattee P."/>
            <person name="Ilie A.E."/>
            <person name="Benyhe S."/>
            <person name="Toth G."/>
            <person name="Borsodi A."/>
            <person name="Nagalla S.R."/>
        </authorList>
    </citation>
    <scope>NUCLEOTIDE SEQUENCE</scope>
</reference>
<dbReference type="GO" id="GO:0005576">
    <property type="term" value="C:extracellular region"/>
    <property type="evidence" value="ECO:0007669"/>
    <property type="project" value="UniProtKB-SubCell"/>
</dbReference>
<keyword evidence="9" id="KW-1015">Disulfide bond</keyword>
<keyword evidence="7" id="KW-0529">Neurotransmitter</keyword>
<dbReference type="EMBL" id="AY188505">
    <property type="protein sequence ID" value="AAO84051.1"/>
    <property type="molecule type" value="mRNA"/>
</dbReference>
<dbReference type="Pfam" id="PF01160">
    <property type="entry name" value="Opiods_neuropep"/>
    <property type="match status" value="1"/>
</dbReference>
<evidence type="ECO:0000256" key="16">
    <source>
        <dbReference type="SAM" id="SignalP"/>
    </source>
</evidence>
<comment type="similarity">
    <text evidence="2">Belongs to the opioid neuropeptide precursor family.</text>
</comment>
<dbReference type="GO" id="GO:0031628">
    <property type="term" value="F:opioid receptor binding"/>
    <property type="evidence" value="ECO:0007669"/>
    <property type="project" value="TreeGrafter"/>
</dbReference>
<feature type="chain" id="PRO_5004283258" description="Proenkephalin-B" evidence="16">
    <location>
        <begin position="22"/>
        <end position="244"/>
    </location>
</feature>
<protein>
    <recommendedName>
        <fullName evidence="3">Proenkephalin-B</fullName>
    </recommendedName>
    <alternativeName>
        <fullName evidence="13">Beta-neoendorphin-dynorphin</fullName>
    </alternativeName>
    <alternativeName>
        <fullName evidence="12">Preprodynorphin</fullName>
    </alternativeName>
</protein>
<evidence type="ECO:0000256" key="2">
    <source>
        <dbReference type="ARBA" id="ARBA00008543"/>
    </source>
</evidence>
<organism evidence="17">
    <name type="scientific">Bombina orientalis</name>
    <name type="common">Oriental fire-bellied toad</name>
    <dbReference type="NCBI Taxonomy" id="8346"/>
    <lineage>
        <taxon>Eukaryota</taxon>
        <taxon>Metazoa</taxon>
        <taxon>Chordata</taxon>
        <taxon>Craniata</taxon>
        <taxon>Vertebrata</taxon>
        <taxon>Euteleostomi</taxon>
        <taxon>Amphibia</taxon>
        <taxon>Batrachia</taxon>
        <taxon>Anura</taxon>
        <taxon>Bombinatoridae</taxon>
        <taxon>Bombina</taxon>
    </lineage>
</organism>
<dbReference type="InterPro" id="IPR006024">
    <property type="entry name" value="Opioid_neupept"/>
</dbReference>
<comment type="subcellular location">
    <subcellularLocation>
        <location evidence="1">Secreted</location>
    </subcellularLocation>
</comment>
<keyword evidence="4" id="KW-0964">Secreted</keyword>
<evidence type="ECO:0000256" key="8">
    <source>
        <dbReference type="ARBA" id="ARBA00022901"/>
    </source>
</evidence>
<dbReference type="PRINTS" id="PR01030">
    <property type="entry name" value="PENKBPRCRSR"/>
</dbReference>
<dbReference type="PANTHER" id="PTHR11438:SF4">
    <property type="entry name" value="PROENKEPHALIN-B"/>
    <property type="match status" value="1"/>
</dbReference>
<evidence type="ECO:0000256" key="10">
    <source>
        <dbReference type="ARBA" id="ARBA00023205"/>
    </source>
</evidence>
<comment type="function">
    <text evidence="11">Leu-enkephalins compete with and mimic the effects of opiate drugs. They play a role in a number of physiologic functions, including pain perception and responses to stress.</text>
</comment>
<gene>
    <name evidence="17" type="primary">OLP</name>
</gene>
<dbReference type="GO" id="GO:0007600">
    <property type="term" value="P:sensory perception"/>
    <property type="evidence" value="ECO:0007669"/>
    <property type="project" value="TreeGrafter"/>
</dbReference>
<evidence type="ECO:0000256" key="1">
    <source>
        <dbReference type="ARBA" id="ARBA00004613"/>
    </source>
</evidence>
<evidence type="ECO:0000256" key="7">
    <source>
        <dbReference type="ARBA" id="ARBA00022894"/>
    </source>
</evidence>